<keyword evidence="6" id="KW-1185">Reference proteome</keyword>
<accession>E7QMW3</accession>
<dbReference type="STRING" id="797209.GCA_000376445_01930"/>
<evidence type="ECO:0000256" key="1">
    <source>
        <dbReference type="ARBA" id="ARBA00022723"/>
    </source>
</evidence>
<dbReference type="Gene3D" id="2.60.120.10">
    <property type="entry name" value="Jelly Rolls"/>
    <property type="match status" value="1"/>
</dbReference>
<dbReference type="PANTHER" id="PTHR35848">
    <property type="entry name" value="OXALATE-BINDING PROTEIN"/>
    <property type="match status" value="1"/>
</dbReference>
<dbReference type="InterPro" id="IPR014710">
    <property type="entry name" value="RmlC-like_jellyroll"/>
</dbReference>
<protein>
    <submittedName>
        <fullName evidence="4">Uncharacterized conserved protein, cupin superfamily</fullName>
    </submittedName>
</protein>
<reference evidence="4" key="2">
    <citation type="submission" date="2016-11" db="EMBL/GenBank/DDBJ databases">
        <authorList>
            <person name="Jaros S."/>
            <person name="Januszkiewicz K."/>
            <person name="Wedrychowicz H."/>
        </authorList>
    </citation>
    <scope>NUCLEOTIDE SEQUENCE [LARGE SCALE GENOMIC DNA]</scope>
    <source>
        <strain evidence="4">DX253</strain>
    </source>
</reference>
<dbReference type="RefSeq" id="WP_007976307.1">
    <property type="nucleotide sequence ID" value="NZ_AEMG01000002.1"/>
</dbReference>
<evidence type="ECO:0000313" key="5">
    <source>
        <dbReference type="Proteomes" id="UP000003751"/>
    </source>
</evidence>
<dbReference type="PATRIC" id="fig|797209.4.peg.265"/>
<dbReference type="InterPro" id="IPR011051">
    <property type="entry name" value="RmlC_Cupin_sf"/>
</dbReference>
<reference evidence="6" key="3">
    <citation type="submission" date="2016-11" db="EMBL/GenBank/DDBJ databases">
        <authorList>
            <person name="Varghese N."/>
            <person name="Submissions S."/>
        </authorList>
    </citation>
    <scope>NUCLEOTIDE SEQUENCE [LARGE SCALE GENOMIC DNA]</scope>
    <source>
        <strain evidence="6">DX253</strain>
    </source>
</reference>
<evidence type="ECO:0000313" key="4">
    <source>
        <dbReference type="EMBL" id="SHL50131.1"/>
    </source>
</evidence>
<dbReference type="SUPFAM" id="SSF51182">
    <property type="entry name" value="RmlC-like cupins"/>
    <property type="match status" value="1"/>
</dbReference>
<dbReference type="AlphaFoldDB" id="E7QMW3"/>
<sequence>MEKVTIDDVDGQMSAADVRRPVSKALGTEDMAINYYELAPGDSFAFGYHAHGDQEEVFYVQSGTVTFETDDEDVVVSAGELIRFAPDEFQRGVNEGEERVVALALGAPRDTEEIEMYRHCEECGERTRNKIEMADSRDELVTSCLDCGAETGRFD</sequence>
<feature type="domain" description="Cupin type-2" evidence="2">
    <location>
        <begin position="35"/>
        <end position="104"/>
    </location>
</feature>
<name>E7QMW3_HALPU</name>
<dbReference type="InterPro" id="IPR013096">
    <property type="entry name" value="Cupin_2"/>
</dbReference>
<dbReference type="EMBL" id="AEMG01000002">
    <property type="protein sequence ID" value="EFW93758.1"/>
    <property type="molecule type" value="Genomic_DNA"/>
</dbReference>
<keyword evidence="1" id="KW-0479">Metal-binding</keyword>
<dbReference type="Proteomes" id="UP000003751">
    <property type="component" value="Unassembled WGS sequence"/>
</dbReference>
<proteinExistence type="predicted"/>
<organism evidence="3 5">
    <name type="scientific">Haladaptatus paucihalophilus DX253</name>
    <dbReference type="NCBI Taxonomy" id="797209"/>
    <lineage>
        <taxon>Archaea</taxon>
        <taxon>Methanobacteriati</taxon>
        <taxon>Methanobacteriota</taxon>
        <taxon>Stenosarchaea group</taxon>
        <taxon>Halobacteria</taxon>
        <taxon>Halobacteriales</taxon>
        <taxon>Haladaptataceae</taxon>
        <taxon>Haladaptatus</taxon>
    </lineage>
</organism>
<evidence type="ECO:0000259" key="2">
    <source>
        <dbReference type="Pfam" id="PF07883"/>
    </source>
</evidence>
<dbReference type="GO" id="GO:0046872">
    <property type="term" value="F:metal ion binding"/>
    <property type="evidence" value="ECO:0007669"/>
    <property type="project" value="UniProtKB-KW"/>
</dbReference>
<dbReference type="InterPro" id="IPR051610">
    <property type="entry name" value="GPI/OXD"/>
</dbReference>
<evidence type="ECO:0000313" key="3">
    <source>
        <dbReference type="EMBL" id="EFW93758.1"/>
    </source>
</evidence>
<dbReference type="EMBL" id="FRAN01000007">
    <property type="protein sequence ID" value="SHL50131.1"/>
    <property type="molecule type" value="Genomic_DNA"/>
</dbReference>
<dbReference type="eggNOG" id="arCOG02998">
    <property type="taxonomic scope" value="Archaea"/>
</dbReference>
<gene>
    <name evidence="4" type="ORF">SAMN05444342_3980</name>
    <name evidence="3" type="ORF">ZOD2009_01405</name>
</gene>
<dbReference type="Pfam" id="PF07883">
    <property type="entry name" value="Cupin_2"/>
    <property type="match status" value="1"/>
</dbReference>
<dbReference type="Proteomes" id="UP000184203">
    <property type="component" value="Unassembled WGS sequence"/>
</dbReference>
<evidence type="ECO:0000313" key="6">
    <source>
        <dbReference type="Proteomes" id="UP000184203"/>
    </source>
</evidence>
<dbReference type="PANTHER" id="PTHR35848:SF9">
    <property type="entry name" value="SLL1358 PROTEIN"/>
    <property type="match status" value="1"/>
</dbReference>
<reference evidence="3 5" key="1">
    <citation type="journal article" date="2014" name="ISME J.">
        <title>Trehalose/2-sulfotrehalose biosynthesis and glycine-betaine uptake are widely spread mechanisms for osmoadaptation in the Halobacteriales.</title>
        <authorList>
            <person name="Youssef N.H."/>
            <person name="Savage-Ashlock K.N."/>
            <person name="McCully A.L."/>
            <person name="Luedtke B."/>
            <person name="Shaw E.I."/>
            <person name="Hoff W.D."/>
            <person name="Elshahed M.S."/>
        </authorList>
    </citation>
    <scope>NUCLEOTIDE SEQUENCE [LARGE SCALE GENOMIC DNA]</scope>
    <source>
        <strain evidence="3 5">DX253</strain>
    </source>
</reference>
<dbReference type="OrthoDB" id="190812at2157"/>